<protein>
    <recommendedName>
        <fullName evidence="4">RING-type E3 ubiquitin transferase</fullName>
        <ecNumber evidence="4">2.3.2.27</ecNumber>
    </recommendedName>
</protein>
<reference evidence="15" key="1">
    <citation type="journal article" date="2018" name="Genome Biol. Evol.">
        <title>Genomics and development of Lentinus tigrinus, a white-rot wood-decaying mushroom with dimorphic fruiting bodies.</title>
        <authorList>
            <person name="Wu B."/>
            <person name="Xu Z."/>
            <person name="Knudson A."/>
            <person name="Carlson A."/>
            <person name="Chen N."/>
            <person name="Kovaka S."/>
            <person name="LaButti K."/>
            <person name="Lipzen A."/>
            <person name="Pennachio C."/>
            <person name="Riley R."/>
            <person name="Schakwitz W."/>
            <person name="Umezawa K."/>
            <person name="Ohm R.A."/>
            <person name="Grigoriev I.V."/>
            <person name="Nagy L.G."/>
            <person name="Gibbons J."/>
            <person name="Hibbett D."/>
        </authorList>
    </citation>
    <scope>NUCLEOTIDE SEQUENCE [LARGE SCALE GENOMIC DNA]</scope>
    <source>
        <strain evidence="15">ALCF2SS1-6</strain>
    </source>
</reference>
<dbReference type="SUPFAM" id="SSF57850">
    <property type="entry name" value="RING/U-box"/>
    <property type="match status" value="1"/>
</dbReference>
<comment type="subcellular location">
    <subcellularLocation>
        <location evidence="2">Cytoplasm</location>
    </subcellularLocation>
</comment>
<evidence type="ECO:0000256" key="12">
    <source>
        <dbReference type="PROSITE-ProRule" id="PRU00175"/>
    </source>
</evidence>
<feature type="compositionally biased region" description="Basic residues" evidence="13">
    <location>
        <begin position="13"/>
        <end position="28"/>
    </location>
</feature>
<feature type="compositionally biased region" description="Low complexity" evidence="13">
    <location>
        <begin position="621"/>
        <end position="632"/>
    </location>
</feature>
<feature type="region of interest" description="Disordered" evidence="13">
    <location>
        <begin position="690"/>
        <end position="751"/>
    </location>
</feature>
<evidence type="ECO:0000313" key="16">
    <source>
        <dbReference type="Proteomes" id="UP000313359"/>
    </source>
</evidence>
<evidence type="ECO:0000256" key="5">
    <source>
        <dbReference type="ARBA" id="ARBA00022490"/>
    </source>
</evidence>
<evidence type="ECO:0000256" key="6">
    <source>
        <dbReference type="ARBA" id="ARBA00022553"/>
    </source>
</evidence>
<dbReference type="CDD" id="cd16615">
    <property type="entry name" value="RING-HC_ZNF598"/>
    <property type="match status" value="1"/>
</dbReference>
<feature type="compositionally biased region" description="Pro residues" evidence="13">
    <location>
        <begin position="633"/>
        <end position="644"/>
    </location>
</feature>
<feature type="compositionally biased region" description="Basic and acidic residues" evidence="13">
    <location>
        <begin position="370"/>
        <end position="381"/>
    </location>
</feature>
<keyword evidence="6" id="KW-0597">Phosphoprotein</keyword>
<keyword evidence="9 12" id="KW-0863">Zinc-finger</keyword>
<dbReference type="InterPro" id="IPR001841">
    <property type="entry name" value="Znf_RING"/>
</dbReference>
<dbReference type="OrthoDB" id="3838338at2759"/>
<dbReference type="PROSITE" id="PS50089">
    <property type="entry name" value="ZF_RING_2"/>
    <property type="match status" value="1"/>
</dbReference>
<dbReference type="SMART" id="SM00355">
    <property type="entry name" value="ZnF_C2H2"/>
    <property type="match status" value="4"/>
</dbReference>
<dbReference type="AlphaFoldDB" id="A0A5C2SRT9"/>
<gene>
    <name evidence="15" type="ORF">L227DRAFT_517956</name>
</gene>
<keyword evidence="10" id="KW-0862">Zinc</keyword>
<evidence type="ECO:0000256" key="4">
    <source>
        <dbReference type="ARBA" id="ARBA00012483"/>
    </source>
</evidence>
<evidence type="ECO:0000259" key="14">
    <source>
        <dbReference type="PROSITE" id="PS50089"/>
    </source>
</evidence>
<feature type="compositionally biased region" description="Low complexity" evidence="13">
    <location>
        <begin position="49"/>
        <end position="62"/>
    </location>
</feature>
<proteinExistence type="inferred from homology"/>
<dbReference type="GO" id="GO:0008270">
    <property type="term" value="F:zinc ion binding"/>
    <property type="evidence" value="ECO:0007669"/>
    <property type="project" value="UniProtKB-KW"/>
</dbReference>
<dbReference type="InterPro" id="IPR013083">
    <property type="entry name" value="Znf_RING/FYVE/PHD"/>
</dbReference>
<dbReference type="InterPro" id="IPR057634">
    <property type="entry name" value="PAH_ZNF598/HEL2"/>
</dbReference>
<dbReference type="PANTHER" id="PTHR22938">
    <property type="entry name" value="ZINC FINGER PROTEIN 598"/>
    <property type="match status" value="1"/>
</dbReference>
<dbReference type="Pfam" id="PF23202">
    <property type="entry name" value="PAH_ZNF598"/>
    <property type="match status" value="1"/>
</dbReference>
<organism evidence="15 16">
    <name type="scientific">Lentinus tigrinus ALCF2SS1-6</name>
    <dbReference type="NCBI Taxonomy" id="1328759"/>
    <lineage>
        <taxon>Eukaryota</taxon>
        <taxon>Fungi</taxon>
        <taxon>Dikarya</taxon>
        <taxon>Basidiomycota</taxon>
        <taxon>Agaricomycotina</taxon>
        <taxon>Agaricomycetes</taxon>
        <taxon>Polyporales</taxon>
        <taxon>Polyporaceae</taxon>
        <taxon>Lentinus</taxon>
    </lineage>
</organism>
<keyword evidence="5" id="KW-0963">Cytoplasm</keyword>
<evidence type="ECO:0000256" key="10">
    <source>
        <dbReference type="ARBA" id="ARBA00022833"/>
    </source>
</evidence>
<keyword evidence="8" id="KW-0479">Metal-binding</keyword>
<feature type="domain" description="RING-type" evidence="14">
    <location>
        <begin position="82"/>
        <end position="122"/>
    </location>
</feature>
<keyword evidence="7" id="KW-0808">Transferase</keyword>
<dbReference type="PANTHER" id="PTHR22938:SF0">
    <property type="entry name" value="E3 UBIQUITIN-PROTEIN LIGASE ZNF598"/>
    <property type="match status" value="1"/>
</dbReference>
<feature type="compositionally biased region" description="Polar residues" evidence="13">
    <location>
        <begin position="742"/>
        <end position="751"/>
    </location>
</feature>
<dbReference type="Pfam" id="PF13920">
    <property type="entry name" value="zf-C3HC4_3"/>
    <property type="match status" value="1"/>
</dbReference>
<dbReference type="Proteomes" id="UP000313359">
    <property type="component" value="Unassembled WGS sequence"/>
</dbReference>
<evidence type="ECO:0000256" key="9">
    <source>
        <dbReference type="ARBA" id="ARBA00022771"/>
    </source>
</evidence>
<dbReference type="GO" id="GO:0016567">
    <property type="term" value="P:protein ubiquitination"/>
    <property type="evidence" value="ECO:0007669"/>
    <property type="project" value="TreeGrafter"/>
</dbReference>
<evidence type="ECO:0000256" key="1">
    <source>
        <dbReference type="ARBA" id="ARBA00000900"/>
    </source>
</evidence>
<accession>A0A5C2SRT9</accession>
<evidence type="ECO:0000256" key="13">
    <source>
        <dbReference type="SAM" id="MobiDB-lite"/>
    </source>
</evidence>
<feature type="region of interest" description="Disordered" evidence="13">
    <location>
        <begin position="595"/>
        <end position="677"/>
    </location>
</feature>
<dbReference type="GO" id="GO:0005737">
    <property type="term" value="C:cytoplasm"/>
    <property type="evidence" value="ECO:0007669"/>
    <property type="project" value="UniProtKB-SubCell"/>
</dbReference>
<dbReference type="STRING" id="1328759.A0A5C2SRT9"/>
<name>A0A5C2SRT9_9APHY</name>
<feature type="compositionally biased region" description="Low complexity" evidence="13">
    <location>
        <begin position="1"/>
        <end position="12"/>
    </location>
</feature>
<feature type="compositionally biased region" description="Polar residues" evidence="13">
    <location>
        <begin position="699"/>
        <end position="711"/>
    </location>
</feature>
<dbReference type="Pfam" id="PF23230">
    <property type="entry name" value="zf-C2H2_13"/>
    <property type="match status" value="1"/>
</dbReference>
<evidence type="ECO:0000256" key="3">
    <source>
        <dbReference type="ARBA" id="ARBA00004906"/>
    </source>
</evidence>
<evidence type="ECO:0000256" key="7">
    <source>
        <dbReference type="ARBA" id="ARBA00022679"/>
    </source>
</evidence>
<feature type="compositionally biased region" description="Low complexity" evidence="13">
    <location>
        <begin position="419"/>
        <end position="430"/>
    </location>
</feature>
<comment type="pathway">
    <text evidence="3">Protein modification; protein ubiquitination.</text>
</comment>
<dbReference type="GO" id="GO:0043022">
    <property type="term" value="F:ribosome binding"/>
    <property type="evidence" value="ECO:0007669"/>
    <property type="project" value="TreeGrafter"/>
</dbReference>
<feature type="region of interest" description="Disordered" evidence="13">
    <location>
        <begin position="1"/>
        <end position="71"/>
    </location>
</feature>
<dbReference type="EMBL" id="ML122251">
    <property type="protein sequence ID" value="RPD66593.1"/>
    <property type="molecule type" value="Genomic_DNA"/>
</dbReference>
<evidence type="ECO:0000256" key="11">
    <source>
        <dbReference type="ARBA" id="ARBA00035113"/>
    </source>
</evidence>
<comment type="catalytic activity">
    <reaction evidence="1">
        <text>S-ubiquitinyl-[E2 ubiquitin-conjugating enzyme]-L-cysteine + [acceptor protein]-L-lysine = [E2 ubiquitin-conjugating enzyme]-L-cysteine + N(6)-ubiquitinyl-[acceptor protein]-L-lysine.</text>
        <dbReference type="EC" id="2.3.2.27"/>
    </reaction>
</comment>
<feature type="region of interest" description="Disordered" evidence="13">
    <location>
        <begin position="352"/>
        <end position="437"/>
    </location>
</feature>
<dbReference type="InterPro" id="IPR056437">
    <property type="entry name" value="Znf-C2H2_ZNF598/HEL2"/>
</dbReference>
<evidence type="ECO:0000313" key="15">
    <source>
        <dbReference type="EMBL" id="RPD66593.1"/>
    </source>
</evidence>
<dbReference type="InterPro" id="IPR013087">
    <property type="entry name" value="Znf_C2H2_type"/>
</dbReference>
<comment type="similarity">
    <text evidence="11">Belongs to the ZNF598/HEL2 family.</text>
</comment>
<dbReference type="GO" id="GO:0072344">
    <property type="term" value="P:rescue of stalled ribosome"/>
    <property type="evidence" value="ECO:0007669"/>
    <property type="project" value="InterPro"/>
</dbReference>
<dbReference type="GO" id="GO:0061630">
    <property type="term" value="F:ubiquitin protein ligase activity"/>
    <property type="evidence" value="ECO:0007669"/>
    <property type="project" value="UniProtKB-EC"/>
</dbReference>
<feature type="region of interest" description="Disordered" evidence="13">
    <location>
        <begin position="550"/>
        <end position="573"/>
    </location>
</feature>
<evidence type="ECO:0000256" key="2">
    <source>
        <dbReference type="ARBA" id="ARBA00004496"/>
    </source>
</evidence>
<evidence type="ECO:0000256" key="8">
    <source>
        <dbReference type="ARBA" id="ARBA00022723"/>
    </source>
</evidence>
<sequence>MSSAATTTQTRTHNNRGRGGHRGRRGRGGQKNGAPRDPAPTSKPDSLPAAKSEAQLAQAASSEDVKNSTDADAEAADDSAICWICAEPVKYWSVSECNHRTCHVCALRLRALYKKLECTFCKEPQPSVIFTTSPDAPWSSYTPDDIPYKDAKLAISFETQEMMEETLILLRFNCPDPQCDFIGNGWSDLKLHTRATHGKLMCDLCIRFKKVFAHEHALYDPNVLPIHLPSMARGHRRDHSKQAQQIEGGIHPLCEFCRECFFGDDELYAHMREKHEECFICKRNEVKDQYFRNYEALEEHFMHAHFPCRRAECLARKFVVFGSAIDLKAHQVEEHGAEMSARDKRDARRVEAGFEFEEVGGGPGRRGRRDRGDREREREPPPHVAGPPGAGAGPRPQAAGARRREAFGGSLTVDGGGSSQQASRRQSPSPEAADGDPRLSALVVRLTSLAPNPAHAVPAVKAAIRSYQANESAARDLISTVWSILDRNLDGTASIVNALVDVVDEEDKKRDLLAAWNGFKIEQRNQFPELVPTTTGSEWAGITSGRVLNAKHSTATRSSSSQSSRQLLDRVARAAASTSNQAYTSSAPRAATAANAFPPLQPSGGSGPSNPTPFRQPQRLTPWASASVTTAPSPAPVVRPPTSVPGPGARSKAGPAALSKSAFPELPSTSAPRVPRAAVGGNQSLRNILGESAPAQPAWQKSANGSGSSTPGEGAAQVQVDGEGGGQGTVGKKKGKGKQKQTLFTLGSFPT</sequence>
<dbReference type="InterPro" id="IPR044288">
    <property type="entry name" value="ZNF598/HEL2"/>
</dbReference>
<dbReference type="PROSITE" id="PS00028">
    <property type="entry name" value="ZINC_FINGER_C2H2_1"/>
    <property type="match status" value="1"/>
</dbReference>
<dbReference type="InterPro" id="IPR041888">
    <property type="entry name" value="RING-HC_ZNF598/HEL2"/>
</dbReference>
<keyword evidence="16" id="KW-1185">Reference proteome</keyword>
<feature type="compositionally biased region" description="Low complexity" evidence="13">
    <location>
        <begin position="557"/>
        <end position="566"/>
    </location>
</feature>
<dbReference type="Gene3D" id="3.30.40.10">
    <property type="entry name" value="Zinc/RING finger domain, C3HC4 (zinc finger)"/>
    <property type="match status" value="1"/>
</dbReference>
<dbReference type="EC" id="2.3.2.27" evidence="4"/>